<keyword evidence="2" id="KW-0472">Membrane</keyword>
<feature type="transmembrane region" description="Helical" evidence="2">
    <location>
        <begin position="172"/>
        <end position="192"/>
    </location>
</feature>
<keyword evidence="2" id="KW-1133">Transmembrane helix</keyword>
<organism evidence="3 4">
    <name type="scientific">Halosimplex aquaticum</name>
    <dbReference type="NCBI Taxonomy" id="3026162"/>
    <lineage>
        <taxon>Archaea</taxon>
        <taxon>Methanobacteriati</taxon>
        <taxon>Methanobacteriota</taxon>
        <taxon>Stenosarchaea group</taxon>
        <taxon>Halobacteria</taxon>
        <taxon>Halobacteriales</taxon>
        <taxon>Haloarculaceae</taxon>
        <taxon>Halosimplex</taxon>
    </lineage>
</organism>
<keyword evidence="4" id="KW-1185">Reference proteome</keyword>
<reference evidence="3 4" key="1">
    <citation type="journal article" date="2019" name="Int. J. Syst. Evol. Microbiol.">
        <title>The Global Catalogue of Microorganisms (GCM) 10K type strain sequencing project: providing services to taxonomists for standard genome sequencing and annotation.</title>
        <authorList>
            <consortium name="The Broad Institute Genomics Platform"/>
            <consortium name="The Broad Institute Genome Sequencing Center for Infectious Disease"/>
            <person name="Wu L."/>
            <person name="Ma J."/>
        </authorList>
    </citation>
    <scope>NUCLEOTIDE SEQUENCE [LARGE SCALE GENOMIC DNA]</scope>
    <source>
        <strain evidence="3 4">XZYJT29</strain>
    </source>
</reference>
<dbReference type="GeneID" id="78820576"/>
<name>A0ABD5XYT3_9EURY</name>
<comment type="caution">
    <text evidence="3">The sequence shown here is derived from an EMBL/GenBank/DDBJ whole genome shotgun (WGS) entry which is preliminary data.</text>
</comment>
<protein>
    <submittedName>
        <fullName evidence="3">Uncharacterized protein</fullName>
    </submittedName>
</protein>
<evidence type="ECO:0000256" key="2">
    <source>
        <dbReference type="SAM" id="Phobius"/>
    </source>
</evidence>
<feature type="region of interest" description="Disordered" evidence="1">
    <location>
        <begin position="117"/>
        <end position="141"/>
    </location>
</feature>
<dbReference type="RefSeq" id="WP_274325853.1">
    <property type="nucleotide sequence ID" value="NZ_CP118158.1"/>
</dbReference>
<proteinExistence type="predicted"/>
<gene>
    <name evidence="3" type="ORF">ACFQMA_10680</name>
</gene>
<accession>A0ABD5XYT3</accession>
<evidence type="ECO:0000313" key="4">
    <source>
        <dbReference type="Proteomes" id="UP001596432"/>
    </source>
</evidence>
<dbReference type="AlphaFoldDB" id="A0ABD5XYT3"/>
<dbReference type="EMBL" id="JBHTAS010000001">
    <property type="protein sequence ID" value="MFC7140292.1"/>
    <property type="molecule type" value="Genomic_DNA"/>
</dbReference>
<dbReference type="Proteomes" id="UP001596432">
    <property type="component" value="Unassembled WGS sequence"/>
</dbReference>
<evidence type="ECO:0000313" key="3">
    <source>
        <dbReference type="EMBL" id="MFC7140292.1"/>
    </source>
</evidence>
<sequence>MNRRNTLGTVLAVLAIVLFTVPAFFPVQPVLVHDTDRSVNAPPEELRQEGYRIVGYENLSSQAQDLYVEALKQDGDYTVPQDQGADEFRYPTRSEARRAYENDNRTALGQVVIKRPADDSGLPRADEYYHEPEPEETNMTEEQLQQRREQAMRYDAMETSTEQPPLGATPQLLRLAAVLFAVLSLGVGGYLFSSK</sequence>
<keyword evidence="2" id="KW-0812">Transmembrane</keyword>
<evidence type="ECO:0000256" key="1">
    <source>
        <dbReference type="SAM" id="MobiDB-lite"/>
    </source>
</evidence>